<dbReference type="PROSITE" id="PS00640">
    <property type="entry name" value="THIOL_PROTEASE_ASN"/>
    <property type="match status" value="1"/>
</dbReference>
<gene>
    <name evidence="7" type="ORF">SteCoe_29418</name>
</gene>
<dbReference type="InterPro" id="IPR013128">
    <property type="entry name" value="Peptidase_C1A"/>
</dbReference>
<evidence type="ECO:0000256" key="3">
    <source>
        <dbReference type="ARBA" id="ARBA00023157"/>
    </source>
</evidence>
<dbReference type="Proteomes" id="UP000187209">
    <property type="component" value="Unassembled WGS sequence"/>
</dbReference>
<dbReference type="Pfam" id="PF00112">
    <property type="entry name" value="Peptidase_C1"/>
    <property type="match status" value="1"/>
</dbReference>
<evidence type="ECO:0000313" key="8">
    <source>
        <dbReference type="Proteomes" id="UP000187209"/>
    </source>
</evidence>
<dbReference type="PROSITE" id="PS00639">
    <property type="entry name" value="THIOL_PROTEASE_HIS"/>
    <property type="match status" value="1"/>
</dbReference>
<proteinExistence type="inferred from homology"/>
<dbReference type="GO" id="GO:0008234">
    <property type="term" value="F:cysteine-type peptidase activity"/>
    <property type="evidence" value="ECO:0007669"/>
    <property type="project" value="InterPro"/>
</dbReference>
<dbReference type="InterPro" id="IPR000169">
    <property type="entry name" value="Pept_cys_AS"/>
</dbReference>
<reference evidence="7 8" key="1">
    <citation type="submission" date="2016-11" db="EMBL/GenBank/DDBJ databases">
        <title>The macronuclear genome of Stentor coeruleus: a giant cell with tiny introns.</title>
        <authorList>
            <person name="Slabodnick M."/>
            <person name="Ruby J.G."/>
            <person name="Reiff S.B."/>
            <person name="Swart E.C."/>
            <person name="Gosai S."/>
            <person name="Prabakaran S."/>
            <person name="Witkowska E."/>
            <person name="Larue G.E."/>
            <person name="Fisher S."/>
            <person name="Freeman R.M."/>
            <person name="Gunawardena J."/>
            <person name="Chu W."/>
            <person name="Stover N.A."/>
            <person name="Gregory B.D."/>
            <person name="Nowacki M."/>
            <person name="Derisi J."/>
            <person name="Roy S.W."/>
            <person name="Marshall W.F."/>
            <person name="Sood P."/>
        </authorList>
    </citation>
    <scope>NUCLEOTIDE SEQUENCE [LARGE SCALE GENOMIC DNA]</scope>
    <source>
        <strain evidence="7">WM001</strain>
    </source>
</reference>
<protein>
    <recommendedName>
        <fullName evidence="9">Peptidase C1A papain C-terminal domain-containing protein</fullName>
    </recommendedName>
</protein>
<feature type="transmembrane region" description="Helical" evidence="4">
    <location>
        <begin position="12"/>
        <end position="31"/>
    </location>
</feature>
<organism evidence="7 8">
    <name type="scientific">Stentor coeruleus</name>
    <dbReference type="NCBI Taxonomy" id="5963"/>
    <lineage>
        <taxon>Eukaryota</taxon>
        <taxon>Sar</taxon>
        <taxon>Alveolata</taxon>
        <taxon>Ciliophora</taxon>
        <taxon>Postciliodesmatophora</taxon>
        <taxon>Heterotrichea</taxon>
        <taxon>Heterotrichida</taxon>
        <taxon>Stentoridae</taxon>
        <taxon>Stentor</taxon>
    </lineage>
</organism>
<keyword evidence="4" id="KW-1133">Transmembrane helix</keyword>
<dbReference type="EMBL" id="MPUH01000922">
    <property type="protein sequence ID" value="OMJ72186.1"/>
    <property type="molecule type" value="Genomic_DNA"/>
</dbReference>
<evidence type="ECO:0008006" key="9">
    <source>
        <dbReference type="Google" id="ProtNLM"/>
    </source>
</evidence>
<dbReference type="FunFam" id="3.90.70.10:FF:000332">
    <property type="entry name" value="Cathepsin L1"/>
    <property type="match status" value="1"/>
</dbReference>
<keyword evidence="3" id="KW-1015">Disulfide bond</keyword>
<keyword evidence="8" id="KW-1185">Reference proteome</keyword>
<comment type="caution">
    <text evidence="7">The sequence shown here is derived from an EMBL/GenBank/DDBJ whole genome shotgun (WGS) entry which is preliminary data.</text>
</comment>
<evidence type="ECO:0000259" key="6">
    <source>
        <dbReference type="SMART" id="SM00848"/>
    </source>
</evidence>
<dbReference type="Pfam" id="PF08246">
    <property type="entry name" value="Inhibitor_I29"/>
    <property type="match status" value="1"/>
</dbReference>
<name>A0A1R2B620_9CILI</name>
<dbReference type="SUPFAM" id="SSF54001">
    <property type="entry name" value="Cysteine proteinases"/>
    <property type="match status" value="1"/>
</dbReference>
<keyword evidence="2" id="KW-0865">Zymogen</keyword>
<evidence type="ECO:0000256" key="4">
    <source>
        <dbReference type="SAM" id="Phobius"/>
    </source>
</evidence>
<dbReference type="InterPro" id="IPR000668">
    <property type="entry name" value="Peptidase_C1A_C"/>
</dbReference>
<dbReference type="SMART" id="SM00645">
    <property type="entry name" value="Pept_C1"/>
    <property type="match status" value="1"/>
</dbReference>
<evidence type="ECO:0000313" key="7">
    <source>
        <dbReference type="EMBL" id="OMJ72186.1"/>
    </source>
</evidence>
<dbReference type="InterPro" id="IPR038765">
    <property type="entry name" value="Papain-like_cys_pep_sf"/>
</dbReference>
<keyword evidence="4" id="KW-0812">Transmembrane</keyword>
<dbReference type="GO" id="GO:0006508">
    <property type="term" value="P:proteolysis"/>
    <property type="evidence" value="ECO:0007669"/>
    <property type="project" value="InterPro"/>
</dbReference>
<comment type="similarity">
    <text evidence="1">Belongs to the peptidase C1 family.</text>
</comment>
<evidence type="ECO:0000259" key="5">
    <source>
        <dbReference type="SMART" id="SM00645"/>
    </source>
</evidence>
<dbReference type="AlphaFoldDB" id="A0A1R2B620"/>
<dbReference type="Gene3D" id="3.90.70.10">
    <property type="entry name" value="Cysteine proteinases"/>
    <property type="match status" value="1"/>
</dbReference>
<dbReference type="InterPro" id="IPR013201">
    <property type="entry name" value="Prot_inhib_I29"/>
</dbReference>
<accession>A0A1R2B620</accession>
<feature type="domain" description="Peptidase C1A papain C-terminal" evidence="5">
    <location>
        <begin position="130"/>
        <end position="340"/>
    </location>
</feature>
<dbReference type="InterPro" id="IPR025660">
    <property type="entry name" value="Pept_his_AS"/>
</dbReference>
<dbReference type="PRINTS" id="PR00705">
    <property type="entry name" value="PAPAIN"/>
</dbReference>
<dbReference type="OrthoDB" id="190265at2759"/>
<keyword evidence="4" id="KW-0472">Membrane</keyword>
<evidence type="ECO:0000256" key="1">
    <source>
        <dbReference type="ARBA" id="ARBA00008455"/>
    </source>
</evidence>
<dbReference type="InterPro" id="IPR025661">
    <property type="entry name" value="Pept_asp_AS"/>
</dbReference>
<dbReference type="SMART" id="SM00848">
    <property type="entry name" value="Inhibitor_I29"/>
    <property type="match status" value="1"/>
</dbReference>
<feature type="domain" description="Cathepsin propeptide inhibitor" evidence="6">
    <location>
        <begin position="51"/>
        <end position="106"/>
    </location>
</feature>
<sequence length="341" mass="38108">MELEFYKKPQAYGKKIIILAFFALIGIFALASNSTKVSPILTELELQEKEFIKFVELYQIKYDDRTYSKKFQAFLDNSAYIRRHNQKSSSWKMSLNEFSDLSPSEFTKKYLNLPPRALKSSTPISVSYNYPQTVDWRLKGAVTQAKNQGSCGSCYAFSSAAAIESIIYIKTGRLEELSIQQIVDCSKGYGNEGCGGGWMDYAFEYAMKHGIVSLNSYKYTGASQNCQYDKLGNGVKIAGYEDVIPYNIHELASAVSKQPVSISVDATVWQFYSTGVIDDDCGTSLNHGVVAVGYSFTETEKYWIIKNSWGSYWGEQGFLKVAMSEGPGLCGVNMISSYPVL</sequence>
<dbReference type="CDD" id="cd02248">
    <property type="entry name" value="Peptidase_C1A"/>
    <property type="match status" value="1"/>
</dbReference>
<dbReference type="PROSITE" id="PS00139">
    <property type="entry name" value="THIOL_PROTEASE_CYS"/>
    <property type="match status" value="1"/>
</dbReference>
<dbReference type="InterPro" id="IPR039417">
    <property type="entry name" value="Peptidase_C1A_papain-like"/>
</dbReference>
<dbReference type="PANTHER" id="PTHR12411">
    <property type="entry name" value="CYSTEINE PROTEASE FAMILY C1-RELATED"/>
    <property type="match status" value="1"/>
</dbReference>
<evidence type="ECO:0000256" key="2">
    <source>
        <dbReference type="ARBA" id="ARBA00023145"/>
    </source>
</evidence>